<dbReference type="InterPro" id="IPR012676">
    <property type="entry name" value="TGS-like"/>
</dbReference>
<dbReference type="CDD" id="cd05399">
    <property type="entry name" value="NT_Rel-Spo_like"/>
    <property type="match status" value="1"/>
</dbReference>
<comment type="caution">
    <text evidence="12">The sequence shown here is derived from an EMBL/GenBank/DDBJ whole genome shotgun (WGS) entry which is preliminary data.</text>
</comment>
<dbReference type="Pfam" id="PF13328">
    <property type="entry name" value="HD_4"/>
    <property type="match status" value="1"/>
</dbReference>
<dbReference type="FunFam" id="3.30.460.10:FF:000001">
    <property type="entry name" value="GTP pyrophosphokinase RelA"/>
    <property type="match status" value="1"/>
</dbReference>
<comment type="function">
    <text evidence="7">In eubacteria ppGpp (guanosine 3'-diphosphate 5'-diphosphate) is a mediator of the stringent response that coordinates a variety of cellular activities in response to changes in nutritional abundance.</text>
</comment>
<dbReference type="CDD" id="cd00077">
    <property type="entry name" value="HDc"/>
    <property type="match status" value="1"/>
</dbReference>
<evidence type="ECO:0000256" key="1">
    <source>
        <dbReference type="ARBA" id="ARBA00013251"/>
    </source>
</evidence>
<feature type="domain" description="TGS" evidence="11">
    <location>
        <begin position="390"/>
        <end position="451"/>
    </location>
</feature>
<dbReference type="CDD" id="cd01668">
    <property type="entry name" value="TGS_RSH"/>
    <property type="match status" value="1"/>
</dbReference>
<organism evidence="12 13">
    <name type="scientific">Phyllobacterium salinisoli</name>
    <dbReference type="NCBI Taxonomy" id="1899321"/>
    <lineage>
        <taxon>Bacteria</taxon>
        <taxon>Pseudomonadati</taxon>
        <taxon>Pseudomonadota</taxon>
        <taxon>Alphaproteobacteria</taxon>
        <taxon>Hyphomicrobiales</taxon>
        <taxon>Phyllobacteriaceae</taxon>
        <taxon>Phyllobacterium</taxon>
    </lineage>
</organism>
<dbReference type="PROSITE" id="PS51880">
    <property type="entry name" value="TGS"/>
    <property type="match status" value="1"/>
</dbReference>
<dbReference type="PANTHER" id="PTHR21262:SF36">
    <property type="entry name" value="BIFUNCTIONAL (P)PPGPP SYNTHASE_HYDROLASE SPOT"/>
    <property type="match status" value="1"/>
</dbReference>
<dbReference type="PROSITE" id="PS51831">
    <property type="entry name" value="HD"/>
    <property type="match status" value="1"/>
</dbReference>
<feature type="domain" description="HD" evidence="10">
    <location>
        <begin position="45"/>
        <end position="144"/>
    </location>
</feature>
<dbReference type="InterPro" id="IPR007685">
    <property type="entry name" value="RelA_SpoT"/>
</dbReference>
<dbReference type="Pfam" id="PF13291">
    <property type="entry name" value="ACT_4"/>
    <property type="match status" value="1"/>
</dbReference>
<dbReference type="GO" id="GO:0042594">
    <property type="term" value="P:response to starvation"/>
    <property type="evidence" value="ECO:0007669"/>
    <property type="project" value="TreeGrafter"/>
</dbReference>
<dbReference type="InterPro" id="IPR004095">
    <property type="entry name" value="TGS"/>
</dbReference>
<dbReference type="InterPro" id="IPR002912">
    <property type="entry name" value="ACT_dom"/>
</dbReference>
<evidence type="ECO:0000259" key="11">
    <source>
        <dbReference type="PROSITE" id="PS51880"/>
    </source>
</evidence>
<protein>
    <recommendedName>
        <fullName evidence="2">GTP pyrophosphokinase rsh</fullName>
        <ecNumber evidence="1">2.7.6.5</ecNumber>
    </recommendedName>
    <alternativeName>
        <fullName evidence="5">(p)ppGpp synthase</fullName>
    </alternativeName>
    <alternativeName>
        <fullName evidence="4">ATP:GTP 3'-pyrophosphotransferase</fullName>
    </alternativeName>
</protein>
<dbReference type="FunFam" id="1.10.3210.10:FF:000001">
    <property type="entry name" value="GTP pyrophosphokinase RelA"/>
    <property type="match status" value="1"/>
</dbReference>
<feature type="region of interest" description="Disordered" evidence="8">
    <location>
        <begin position="604"/>
        <end position="625"/>
    </location>
</feature>
<dbReference type="SUPFAM" id="SSF109604">
    <property type="entry name" value="HD-domain/PDEase-like"/>
    <property type="match status" value="1"/>
</dbReference>
<dbReference type="SUPFAM" id="SSF55021">
    <property type="entry name" value="ACT-like"/>
    <property type="match status" value="1"/>
</dbReference>
<evidence type="ECO:0000313" key="12">
    <source>
        <dbReference type="EMBL" id="RCS23237.1"/>
    </source>
</evidence>
<dbReference type="EMBL" id="QOZG01000005">
    <property type="protein sequence ID" value="RCS23237.1"/>
    <property type="molecule type" value="Genomic_DNA"/>
</dbReference>
<comment type="similarity">
    <text evidence="7">Belongs to the relA/spoT family.</text>
</comment>
<dbReference type="Gene3D" id="1.10.3210.10">
    <property type="entry name" value="Hypothetical protein af1432"/>
    <property type="match status" value="1"/>
</dbReference>
<keyword evidence="12" id="KW-0378">Hydrolase</keyword>
<evidence type="ECO:0000256" key="4">
    <source>
        <dbReference type="ARBA" id="ARBA00029754"/>
    </source>
</evidence>
<dbReference type="InterPro" id="IPR006674">
    <property type="entry name" value="HD_domain"/>
</dbReference>
<dbReference type="SMART" id="SM00954">
    <property type="entry name" value="RelA_SpoT"/>
    <property type="match status" value="1"/>
</dbReference>
<dbReference type="NCBIfam" id="TIGR00691">
    <property type="entry name" value="spoT_relA"/>
    <property type="match status" value="1"/>
</dbReference>
<dbReference type="GO" id="GO:0015969">
    <property type="term" value="P:guanosine tetraphosphate metabolic process"/>
    <property type="evidence" value="ECO:0007669"/>
    <property type="project" value="InterPro"/>
</dbReference>
<dbReference type="InterPro" id="IPR004811">
    <property type="entry name" value="RelA/Spo_fam"/>
</dbReference>
<dbReference type="Gene3D" id="3.10.20.30">
    <property type="match status" value="1"/>
</dbReference>
<evidence type="ECO:0000256" key="2">
    <source>
        <dbReference type="ARBA" id="ARBA00014315"/>
    </source>
</evidence>
<dbReference type="SUPFAM" id="SSF81301">
    <property type="entry name" value="Nucleotidyltransferase"/>
    <property type="match status" value="1"/>
</dbReference>
<dbReference type="Pfam" id="PF02824">
    <property type="entry name" value="TGS"/>
    <property type="match status" value="1"/>
</dbReference>
<reference evidence="12 13" key="1">
    <citation type="submission" date="2018-07" db="EMBL/GenBank/DDBJ databases">
        <title>The draft genome of Phyllobacterium salinisoli.</title>
        <authorList>
            <person name="Liu L."/>
            <person name="Li L."/>
            <person name="Zhang X."/>
            <person name="Liang L."/>
        </authorList>
    </citation>
    <scope>NUCLEOTIDE SEQUENCE [LARGE SCALE GENOMIC DNA]</scope>
    <source>
        <strain evidence="12 13">LLAN61</strain>
    </source>
</reference>
<comment type="catalytic activity">
    <reaction evidence="6">
        <text>GTP + ATP = guanosine 3'-diphosphate 5'-triphosphate + AMP</text>
        <dbReference type="Rhea" id="RHEA:22088"/>
        <dbReference type="ChEBI" id="CHEBI:30616"/>
        <dbReference type="ChEBI" id="CHEBI:37565"/>
        <dbReference type="ChEBI" id="CHEBI:142410"/>
        <dbReference type="ChEBI" id="CHEBI:456215"/>
        <dbReference type="EC" id="2.7.6.5"/>
    </reaction>
</comment>
<evidence type="ECO:0000256" key="5">
    <source>
        <dbReference type="ARBA" id="ARBA00032407"/>
    </source>
</evidence>
<proteinExistence type="inferred from homology"/>
<dbReference type="InterPro" id="IPR045865">
    <property type="entry name" value="ACT-like_dom_sf"/>
</dbReference>
<keyword evidence="3" id="KW-0547">Nucleotide-binding</keyword>
<accession>A0A368K1H7</accession>
<dbReference type="GO" id="GO:0005886">
    <property type="term" value="C:plasma membrane"/>
    <property type="evidence" value="ECO:0007669"/>
    <property type="project" value="TreeGrafter"/>
</dbReference>
<dbReference type="Gene3D" id="3.30.460.10">
    <property type="entry name" value="Beta Polymerase, domain 2"/>
    <property type="match status" value="1"/>
</dbReference>
<dbReference type="GO" id="GO:0005525">
    <property type="term" value="F:GTP binding"/>
    <property type="evidence" value="ECO:0007669"/>
    <property type="project" value="UniProtKB-KW"/>
</dbReference>
<dbReference type="GO" id="GO:0008893">
    <property type="term" value="F:guanosine-3',5'-bis(diphosphate) 3'-diphosphatase activity"/>
    <property type="evidence" value="ECO:0007669"/>
    <property type="project" value="TreeGrafter"/>
</dbReference>
<dbReference type="SUPFAM" id="SSF81271">
    <property type="entry name" value="TGS-like"/>
    <property type="match status" value="1"/>
</dbReference>
<dbReference type="PROSITE" id="PS51671">
    <property type="entry name" value="ACT"/>
    <property type="match status" value="1"/>
</dbReference>
<evidence type="ECO:0000256" key="6">
    <source>
        <dbReference type="ARBA" id="ARBA00048244"/>
    </source>
</evidence>
<dbReference type="EC" id="2.7.6.5" evidence="1"/>
<dbReference type="SMART" id="SM00471">
    <property type="entry name" value="HDc"/>
    <property type="match status" value="1"/>
</dbReference>
<evidence type="ECO:0000313" key="13">
    <source>
        <dbReference type="Proteomes" id="UP000253420"/>
    </source>
</evidence>
<dbReference type="CDD" id="cd04876">
    <property type="entry name" value="ACT_RelA-SpoT"/>
    <property type="match status" value="1"/>
</dbReference>
<dbReference type="Gene3D" id="3.30.70.260">
    <property type="match status" value="1"/>
</dbReference>
<sequence>MMRQYELVERVQRYKPEVNEALLNKAYVYAMQKHGTQKRASGDPYFSHPLEVAAILTDMHLDEATIAIALLHDTIEDTTATRQEIDRLFGPDIGKLVEGLTKLKKLDLVSKKAVQAENLRKLLLAISEDVRVLLVKLADRLHNMRTLGVMREDKRLRIAEETMDIYAPLAGRMGMQDMREELEELAFRYINPEAWKAVTDRLAELLEKNRGVLQKIEHDLSDLFEKKGIRASVKSRQKQPWSVFRKMETKALSFEQLSDIFGFRVVVDTIEECYQALGIIHTSWSMVPGRFKDYISTPKQNDYRSIHTTIIGPSRQRVELQIRTREMDEIAEYGVAAHSIYKDRGSAENPHVISTETNAYAWLRQTIEALAEGDNPEEFLEHTKLELFQDQVFCFTPKGRLIALPRGATPIDFAYAVHTDVGDSCVGAKVNGRIMPLMTELQNGDEVEIIRSKAQVPPAAWESVVVTGKARAAIRRATRSAVRKQYSGLGMRILERAFERAGKTFSKDSLKQGLPRLARKDVEDVLAAVGRGELPSTDVVKAVYPDYQDTRVTLQSPANRGEKGWFNIQNAAGMIFKVPEGGETGGEAGSEAGGEAGARLAAGARTESGGKRALPIRGTSGDLPVRFSPEGAVPGDRIVGILQPGAGITIYPIQSPALTAYDDQPERWIDVRWDIDEQMKERFPARISVSAINSPGSLAEIAQVAAANDANIQNLSMVRAAPDFTEMVMDLEVWDLKHLNRIISQLKESACVSDVRRVNG</sequence>
<dbReference type="PANTHER" id="PTHR21262">
    <property type="entry name" value="GUANOSINE-3',5'-BIS DIPHOSPHATE 3'-PYROPHOSPHOHYDROLASE"/>
    <property type="match status" value="1"/>
</dbReference>
<dbReference type="InterPro" id="IPR012675">
    <property type="entry name" value="Beta-grasp_dom_sf"/>
</dbReference>
<dbReference type="InterPro" id="IPR045600">
    <property type="entry name" value="RelA/SpoT_AH_RIS"/>
</dbReference>
<dbReference type="InterPro" id="IPR043519">
    <property type="entry name" value="NT_sf"/>
</dbReference>
<evidence type="ECO:0000259" key="9">
    <source>
        <dbReference type="PROSITE" id="PS51671"/>
    </source>
</evidence>
<dbReference type="Proteomes" id="UP000253420">
    <property type="component" value="Unassembled WGS sequence"/>
</dbReference>
<gene>
    <name evidence="12" type="ORF">DUT91_13055</name>
</gene>
<keyword evidence="3" id="KW-0342">GTP-binding</keyword>
<dbReference type="OrthoDB" id="9805041at2"/>
<evidence type="ECO:0000259" key="10">
    <source>
        <dbReference type="PROSITE" id="PS51831"/>
    </source>
</evidence>
<dbReference type="Pfam" id="PF19296">
    <property type="entry name" value="RelA_AH_RIS"/>
    <property type="match status" value="1"/>
</dbReference>
<dbReference type="Pfam" id="PF04607">
    <property type="entry name" value="RelA_SpoT"/>
    <property type="match status" value="1"/>
</dbReference>
<keyword evidence="13" id="KW-1185">Reference proteome</keyword>
<dbReference type="AlphaFoldDB" id="A0A368K1H7"/>
<dbReference type="GO" id="GO:0008728">
    <property type="term" value="F:GTP diphosphokinase activity"/>
    <property type="evidence" value="ECO:0007669"/>
    <property type="project" value="UniProtKB-EC"/>
</dbReference>
<evidence type="ECO:0000256" key="3">
    <source>
        <dbReference type="ARBA" id="ARBA00023134"/>
    </source>
</evidence>
<dbReference type="RefSeq" id="WP_114440852.1">
    <property type="nucleotide sequence ID" value="NZ_QOZG01000005.1"/>
</dbReference>
<dbReference type="InterPro" id="IPR033655">
    <property type="entry name" value="TGS_RelA/SpoT"/>
</dbReference>
<evidence type="ECO:0000256" key="7">
    <source>
        <dbReference type="RuleBase" id="RU003847"/>
    </source>
</evidence>
<feature type="domain" description="ACT" evidence="9">
    <location>
        <begin position="686"/>
        <end position="760"/>
    </location>
</feature>
<name>A0A368K1H7_9HYPH</name>
<evidence type="ECO:0000256" key="8">
    <source>
        <dbReference type="SAM" id="MobiDB-lite"/>
    </source>
</evidence>
<dbReference type="FunFam" id="3.10.20.30:FF:000002">
    <property type="entry name" value="GTP pyrophosphokinase (RelA/SpoT)"/>
    <property type="match status" value="1"/>
</dbReference>
<dbReference type="GO" id="GO:0015949">
    <property type="term" value="P:nucleobase-containing small molecule interconversion"/>
    <property type="evidence" value="ECO:0007669"/>
    <property type="project" value="UniProtKB-ARBA"/>
</dbReference>
<dbReference type="InterPro" id="IPR003607">
    <property type="entry name" value="HD/PDEase_dom"/>
</dbReference>